<gene>
    <name evidence="8" type="ORF">ABWK59_27015</name>
</gene>
<dbReference type="EMBL" id="CP159872">
    <property type="protein sequence ID" value="XCM82302.1"/>
    <property type="molecule type" value="Genomic_DNA"/>
</dbReference>
<evidence type="ECO:0000256" key="1">
    <source>
        <dbReference type="ARBA" id="ARBA00004651"/>
    </source>
</evidence>
<organism evidence="8">
    <name type="scientific">Kitasatospora camelliae</name>
    <dbReference type="NCBI Taxonomy" id="3156397"/>
    <lineage>
        <taxon>Bacteria</taxon>
        <taxon>Bacillati</taxon>
        <taxon>Actinomycetota</taxon>
        <taxon>Actinomycetes</taxon>
        <taxon>Kitasatosporales</taxon>
        <taxon>Streptomycetaceae</taxon>
        <taxon>Kitasatospora</taxon>
    </lineage>
</organism>
<reference evidence="8" key="1">
    <citation type="submission" date="2024-06" db="EMBL/GenBank/DDBJ databases">
        <title>The genome sequences of Kitasatospora sp. strain HUAS MG31.</title>
        <authorList>
            <person name="Mo P."/>
        </authorList>
    </citation>
    <scope>NUCLEOTIDE SEQUENCE</scope>
    <source>
        <strain evidence="8">HUAS MG31</strain>
    </source>
</reference>
<dbReference type="RefSeq" id="WP_354643233.1">
    <property type="nucleotide sequence ID" value="NZ_CP159872.1"/>
</dbReference>
<evidence type="ECO:0000313" key="8">
    <source>
        <dbReference type="EMBL" id="XCM82302.1"/>
    </source>
</evidence>
<dbReference type="GO" id="GO:0015171">
    <property type="term" value="F:amino acid transmembrane transporter activity"/>
    <property type="evidence" value="ECO:0007669"/>
    <property type="project" value="TreeGrafter"/>
</dbReference>
<evidence type="ECO:0000256" key="6">
    <source>
        <dbReference type="SAM" id="MobiDB-lite"/>
    </source>
</evidence>
<dbReference type="AlphaFoldDB" id="A0AAU8K4M6"/>
<evidence type="ECO:0000256" key="3">
    <source>
        <dbReference type="ARBA" id="ARBA00022692"/>
    </source>
</evidence>
<evidence type="ECO:0000256" key="2">
    <source>
        <dbReference type="ARBA" id="ARBA00022475"/>
    </source>
</evidence>
<evidence type="ECO:0000256" key="7">
    <source>
        <dbReference type="SAM" id="Phobius"/>
    </source>
</evidence>
<proteinExistence type="predicted"/>
<dbReference type="PANTHER" id="PTHR30086:SF20">
    <property type="entry name" value="ARGININE EXPORTER PROTEIN ARGO-RELATED"/>
    <property type="match status" value="1"/>
</dbReference>
<dbReference type="PANTHER" id="PTHR30086">
    <property type="entry name" value="ARGININE EXPORTER PROTEIN ARGO"/>
    <property type="match status" value="1"/>
</dbReference>
<sequence length="123" mass="12747">MQARSCARSGPLTPAARPAGPGQTPSQREPVYRRAALANLLNPKAASIQLTLVPQFVDPAGPVGGQILALATAHALLMTVWLFGWALLLRRASHLVARPGCRTAAARVGSVVLLALGLRAVAA</sequence>
<keyword evidence="3 7" id="KW-0812">Transmembrane</keyword>
<comment type="subcellular location">
    <subcellularLocation>
        <location evidence="1">Cell membrane</location>
        <topology evidence="1">Multi-pass membrane protein</topology>
    </subcellularLocation>
</comment>
<keyword evidence="4 7" id="KW-1133">Transmembrane helix</keyword>
<dbReference type="Pfam" id="PF01810">
    <property type="entry name" value="LysE"/>
    <property type="match status" value="1"/>
</dbReference>
<name>A0AAU8K4M6_9ACTN</name>
<feature type="region of interest" description="Disordered" evidence="6">
    <location>
        <begin position="1"/>
        <end position="29"/>
    </location>
</feature>
<dbReference type="InterPro" id="IPR001123">
    <property type="entry name" value="LeuE-type"/>
</dbReference>
<dbReference type="KEGG" id="kcm:ABWK59_27015"/>
<evidence type="ECO:0000256" key="5">
    <source>
        <dbReference type="ARBA" id="ARBA00023136"/>
    </source>
</evidence>
<dbReference type="GO" id="GO:0005886">
    <property type="term" value="C:plasma membrane"/>
    <property type="evidence" value="ECO:0007669"/>
    <property type="project" value="UniProtKB-SubCell"/>
</dbReference>
<evidence type="ECO:0000256" key="4">
    <source>
        <dbReference type="ARBA" id="ARBA00022989"/>
    </source>
</evidence>
<protein>
    <submittedName>
        <fullName evidence="8">LysE family transporter</fullName>
    </submittedName>
</protein>
<keyword evidence="5 7" id="KW-0472">Membrane</keyword>
<accession>A0AAU8K4M6</accession>
<feature type="transmembrane region" description="Helical" evidence="7">
    <location>
        <begin position="67"/>
        <end position="89"/>
    </location>
</feature>
<keyword evidence="2" id="KW-1003">Cell membrane</keyword>